<dbReference type="OrthoDB" id="550577at2759"/>
<dbReference type="SUPFAM" id="SSF51445">
    <property type="entry name" value="(Trans)glycosidases"/>
    <property type="match status" value="1"/>
</dbReference>
<evidence type="ECO:0000256" key="2">
    <source>
        <dbReference type="ARBA" id="ARBA00008061"/>
    </source>
</evidence>
<evidence type="ECO:0000256" key="5">
    <source>
        <dbReference type="ARBA" id="ARBA00023277"/>
    </source>
</evidence>
<accession>A0A9P5NY77</accession>
<comment type="cofactor">
    <cofactor evidence="1">
        <name>Ca(2+)</name>
        <dbReference type="ChEBI" id="CHEBI:29108"/>
    </cofactor>
</comment>
<dbReference type="SUPFAM" id="SSF51011">
    <property type="entry name" value="Glycosyl hydrolase domain"/>
    <property type="match status" value="1"/>
</dbReference>
<feature type="domain" description="Glycosyl hydrolase family 13 catalytic" evidence="7">
    <location>
        <begin position="14"/>
        <end position="412"/>
    </location>
</feature>
<dbReference type="InterPro" id="IPR017853">
    <property type="entry name" value="GH"/>
</dbReference>
<keyword evidence="4 8" id="KW-0378">Hydrolase</keyword>
<evidence type="ECO:0000256" key="3">
    <source>
        <dbReference type="ARBA" id="ARBA00022723"/>
    </source>
</evidence>
<keyword evidence="3" id="KW-0479">Metal-binding</keyword>
<keyword evidence="9" id="KW-1185">Reference proteome</keyword>
<comment type="similarity">
    <text evidence="2">Belongs to the glycosyl hydrolase 13 family.</text>
</comment>
<keyword evidence="5" id="KW-0119">Carbohydrate metabolism</keyword>
<dbReference type="SMART" id="SM00642">
    <property type="entry name" value="Aamy"/>
    <property type="match status" value="1"/>
</dbReference>
<evidence type="ECO:0000256" key="1">
    <source>
        <dbReference type="ARBA" id="ARBA00001913"/>
    </source>
</evidence>
<dbReference type="GO" id="GO:0005975">
    <property type="term" value="P:carbohydrate metabolic process"/>
    <property type="evidence" value="ECO:0007669"/>
    <property type="project" value="InterPro"/>
</dbReference>
<reference evidence="8" key="1">
    <citation type="submission" date="2020-11" db="EMBL/GenBank/DDBJ databases">
        <authorList>
            <consortium name="DOE Joint Genome Institute"/>
            <person name="Ahrendt S."/>
            <person name="Riley R."/>
            <person name="Andreopoulos W."/>
            <person name="LaButti K."/>
            <person name="Pangilinan J."/>
            <person name="Ruiz-duenas F.J."/>
            <person name="Barrasa J.M."/>
            <person name="Sanchez-Garcia M."/>
            <person name="Camarero S."/>
            <person name="Miyauchi S."/>
            <person name="Serrano A."/>
            <person name="Linde D."/>
            <person name="Babiker R."/>
            <person name="Drula E."/>
            <person name="Ayuso-Fernandez I."/>
            <person name="Pacheco R."/>
            <person name="Padilla G."/>
            <person name="Ferreira P."/>
            <person name="Barriuso J."/>
            <person name="Kellner H."/>
            <person name="Castanera R."/>
            <person name="Alfaro M."/>
            <person name="Ramirez L."/>
            <person name="Pisabarro A.G."/>
            <person name="Kuo A."/>
            <person name="Tritt A."/>
            <person name="Lipzen A."/>
            <person name="He G."/>
            <person name="Yan M."/>
            <person name="Ng V."/>
            <person name="Cullen D."/>
            <person name="Martin F."/>
            <person name="Rosso M.-N."/>
            <person name="Henrissat B."/>
            <person name="Hibbett D."/>
            <person name="Martinez A.T."/>
            <person name="Grigoriev I.V."/>
        </authorList>
    </citation>
    <scope>NUCLEOTIDE SEQUENCE</scope>
    <source>
        <strain evidence="8">AH 44721</strain>
    </source>
</reference>
<dbReference type="Proteomes" id="UP000724874">
    <property type="component" value="Unassembled WGS sequence"/>
</dbReference>
<dbReference type="EMBL" id="JADNYJ010000006">
    <property type="protein sequence ID" value="KAF8910672.1"/>
    <property type="molecule type" value="Genomic_DNA"/>
</dbReference>
<dbReference type="Gene3D" id="2.40.30.140">
    <property type="match status" value="1"/>
</dbReference>
<evidence type="ECO:0000313" key="9">
    <source>
        <dbReference type="Proteomes" id="UP000724874"/>
    </source>
</evidence>
<proteinExistence type="inferred from homology"/>
<dbReference type="Pfam" id="PF00128">
    <property type="entry name" value="Alpha-amylase"/>
    <property type="match status" value="1"/>
</dbReference>
<dbReference type="GO" id="GO:0004553">
    <property type="term" value="F:hydrolase activity, hydrolyzing O-glycosyl compounds"/>
    <property type="evidence" value="ECO:0007669"/>
    <property type="project" value="InterPro"/>
</dbReference>
<dbReference type="InterPro" id="IPR013780">
    <property type="entry name" value="Glyco_hydro_b"/>
</dbReference>
<dbReference type="NCBIfam" id="NF006969">
    <property type="entry name" value="PRK09441.1-2"/>
    <property type="match status" value="1"/>
</dbReference>
<dbReference type="Gene3D" id="3.20.20.80">
    <property type="entry name" value="Glycosidases"/>
    <property type="match status" value="1"/>
</dbReference>
<sequence length="439" mass="50529">MRPGPPERLKDSNPLMIQFFTWDCLHPTLSWWKHFEEEIPRLAELGVTQLWLPPPNKAAEPKGRGYDAYDLWDLGEFHQKGTIKTRWGTREELLQACRVAQEHGIDVLIDAVLNHKLGADRVETFQAVPVQPDNRLKDAGRPRDIEGWTAFDYPGRGDQYSVLKWSREHFTGVDWDHKTRTNAIYRITAPGHKGWSRNVDSELGNYDFLLGIDIDHRHPAVREDLENWGKWILETTGATGFRLDAIKHIDRKFLLSWISEYWSGNLKLILPYIRAFKGETSFFDVPLHMNFNQASRERTRYDLRRILHNTIVQVKPEDAVTFVEGQSLESWVGDNFKVQAYTIILLRGYGHPNCIGFVRKGDASHPGCAVILSNREEGATTYIHELRMNVGVEHAGKTFESHMTQHGRVEIDDAGWGTFTCFANNVQVWIKLEEELSSA</sequence>
<dbReference type="CDD" id="cd11318">
    <property type="entry name" value="AmyAc_bac_fung_AmyA"/>
    <property type="match status" value="1"/>
</dbReference>
<dbReference type="PANTHER" id="PTHR43447">
    <property type="entry name" value="ALPHA-AMYLASE"/>
    <property type="match status" value="1"/>
</dbReference>
<organism evidence="8 9">
    <name type="scientific">Gymnopilus junonius</name>
    <name type="common">Spectacular rustgill mushroom</name>
    <name type="synonym">Gymnopilus spectabilis subsp. junonius</name>
    <dbReference type="NCBI Taxonomy" id="109634"/>
    <lineage>
        <taxon>Eukaryota</taxon>
        <taxon>Fungi</taxon>
        <taxon>Dikarya</taxon>
        <taxon>Basidiomycota</taxon>
        <taxon>Agaricomycotina</taxon>
        <taxon>Agaricomycetes</taxon>
        <taxon>Agaricomycetidae</taxon>
        <taxon>Agaricales</taxon>
        <taxon>Agaricineae</taxon>
        <taxon>Hymenogastraceae</taxon>
        <taxon>Gymnopilus</taxon>
    </lineage>
</organism>
<evidence type="ECO:0000256" key="4">
    <source>
        <dbReference type="ARBA" id="ARBA00022801"/>
    </source>
</evidence>
<dbReference type="PIRSF" id="PIRSF001021">
    <property type="entry name" value="Alph-amls_thrmst"/>
    <property type="match status" value="1"/>
</dbReference>
<comment type="caution">
    <text evidence="8">The sequence shown here is derived from an EMBL/GenBank/DDBJ whole genome shotgun (WGS) entry which is preliminary data.</text>
</comment>
<gene>
    <name evidence="8" type="ORF">CPB84DRAFT_1812754</name>
</gene>
<dbReference type="InterPro" id="IPR006047">
    <property type="entry name" value="GH13_cat_dom"/>
</dbReference>
<evidence type="ECO:0000313" key="8">
    <source>
        <dbReference type="EMBL" id="KAF8910672.1"/>
    </source>
</evidence>
<evidence type="ECO:0000256" key="6">
    <source>
        <dbReference type="ARBA" id="ARBA00023295"/>
    </source>
</evidence>
<evidence type="ECO:0000259" key="7">
    <source>
        <dbReference type="SMART" id="SM00642"/>
    </source>
</evidence>
<keyword evidence="6" id="KW-0326">Glycosidase</keyword>
<dbReference type="Gene3D" id="2.60.40.1180">
    <property type="entry name" value="Golgi alpha-mannosidase II"/>
    <property type="match status" value="1"/>
</dbReference>
<name>A0A9P5NY77_GYMJU</name>
<dbReference type="InterPro" id="IPR013776">
    <property type="entry name" value="A-amylase_thermo"/>
</dbReference>
<dbReference type="AlphaFoldDB" id="A0A9P5NY77"/>
<dbReference type="GO" id="GO:0005509">
    <property type="term" value="F:calcium ion binding"/>
    <property type="evidence" value="ECO:0007669"/>
    <property type="project" value="InterPro"/>
</dbReference>
<protein>
    <submittedName>
        <fullName evidence="8">Glycoside hydrolase family 13 protein</fullName>
    </submittedName>
</protein>